<evidence type="ECO:0000256" key="5">
    <source>
        <dbReference type="SAM" id="Phobius"/>
    </source>
</evidence>
<feature type="transmembrane region" description="Helical" evidence="5">
    <location>
        <begin position="93"/>
        <end position="120"/>
    </location>
</feature>
<dbReference type="InterPro" id="IPR011701">
    <property type="entry name" value="MFS"/>
</dbReference>
<feature type="transmembrane region" description="Helical" evidence="5">
    <location>
        <begin position="274"/>
        <end position="295"/>
    </location>
</feature>
<evidence type="ECO:0000256" key="3">
    <source>
        <dbReference type="ARBA" id="ARBA00022989"/>
    </source>
</evidence>
<dbReference type="PROSITE" id="PS50850">
    <property type="entry name" value="MFS"/>
    <property type="match status" value="1"/>
</dbReference>
<keyword evidence="2 5" id="KW-0812">Transmembrane</keyword>
<evidence type="ECO:0000313" key="8">
    <source>
        <dbReference type="Proteomes" id="UP000199137"/>
    </source>
</evidence>
<keyword evidence="4 5" id="KW-0472">Membrane</keyword>
<evidence type="ECO:0000256" key="4">
    <source>
        <dbReference type="ARBA" id="ARBA00023136"/>
    </source>
</evidence>
<dbReference type="GO" id="GO:0022857">
    <property type="term" value="F:transmembrane transporter activity"/>
    <property type="evidence" value="ECO:0007669"/>
    <property type="project" value="InterPro"/>
</dbReference>
<feature type="transmembrane region" description="Helical" evidence="5">
    <location>
        <begin position="26"/>
        <end position="46"/>
    </location>
</feature>
<dbReference type="STRING" id="112413.SAMN05421854_11632"/>
<proteinExistence type="predicted"/>
<evidence type="ECO:0000256" key="2">
    <source>
        <dbReference type="ARBA" id="ARBA00022692"/>
    </source>
</evidence>
<comment type="subcellular location">
    <subcellularLocation>
        <location evidence="1">Cell membrane</location>
        <topology evidence="1">Multi-pass membrane protein</topology>
    </subcellularLocation>
</comment>
<organism evidence="7 8">
    <name type="scientific">Amycolatopsis rubida</name>
    <dbReference type="NCBI Taxonomy" id="112413"/>
    <lineage>
        <taxon>Bacteria</taxon>
        <taxon>Bacillati</taxon>
        <taxon>Actinomycetota</taxon>
        <taxon>Actinomycetes</taxon>
        <taxon>Pseudonocardiales</taxon>
        <taxon>Pseudonocardiaceae</taxon>
        <taxon>Amycolatopsis</taxon>
    </lineage>
</organism>
<dbReference type="SUPFAM" id="SSF103473">
    <property type="entry name" value="MFS general substrate transporter"/>
    <property type="match status" value="1"/>
</dbReference>
<reference evidence="8" key="1">
    <citation type="submission" date="2016-10" db="EMBL/GenBank/DDBJ databases">
        <authorList>
            <person name="Varghese N."/>
            <person name="Submissions S."/>
        </authorList>
    </citation>
    <scope>NUCLEOTIDE SEQUENCE [LARGE SCALE GENOMIC DNA]</scope>
    <source>
        <strain evidence="8">DSM 44637</strain>
    </source>
</reference>
<feature type="domain" description="Major facilitator superfamily (MFS) profile" evidence="6">
    <location>
        <begin position="28"/>
        <end position="425"/>
    </location>
</feature>
<protein>
    <submittedName>
        <fullName evidence="7">Predicted arabinose efflux permease, MFS family</fullName>
    </submittedName>
</protein>
<dbReference type="GO" id="GO:0005886">
    <property type="term" value="C:plasma membrane"/>
    <property type="evidence" value="ECO:0007669"/>
    <property type="project" value="UniProtKB-SubCell"/>
</dbReference>
<dbReference type="AlphaFoldDB" id="A0A1I5ZR04"/>
<feature type="transmembrane region" description="Helical" evidence="5">
    <location>
        <begin position="233"/>
        <end position="254"/>
    </location>
</feature>
<dbReference type="PANTHER" id="PTHR11662:SF450">
    <property type="entry name" value="BLR1003 PROTEIN"/>
    <property type="match status" value="1"/>
</dbReference>
<sequence>MKPAGTRQRTAAPAGGTAGNAWLRRWSVVAMLLLFMLINYGDKAVLGLAARPIMHEFGLSPSQYGLLSSAFFFLFSVCALAVGFASSRISTRWILLALALVWAVTQVSVVAASGVGLLLISRIVLGAAEGPAQPMALHAAYSWFPNAKRNIPSALIVGGGALGGAIATPLLTVVIVHFGWRAAFLAMFLVGCVWCLLWLVIGRDGPVDLAPSGAAPVPAGRVPYRRILLSGTWLGGFVGAFGAYWTSTLMVAWLPSYLEMALGYSAGEAAAIATIPWVAGLILTFAHGAITQWLLHLGVPSRIARGILGGCVLVLAGLAMVLLPTVTQPALRIVLIAVAFSFHGVTFANGQTVNSEISPPAQRGAVLSVSVALVTVAGLLAPYLTGRLVESAAGPAAGFATAFAIPGVLMLAGGVAALFFVRPERDARRIAALAAVKEKP</sequence>
<feature type="transmembrane region" description="Helical" evidence="5">
    <location>
        <begin position="333"/>
        <end position="353"/>
    </location>
</feature>
<dbReference type="InterPro" id="IPR050382">
    <property type="entry name" value="MFS_Na/Anion_cotransporter"/>
</dbReference>
<dbReference type="PANTHER" id="PTHR11662">
    <property type="entry name" value="SOLUTE CARRIER FAMILY 17"/>
    <property type="match status" value="1"/>
</dbReference>
<feature type="transmembrane region" description="Helical" evidence="5">
    <location>
        <begin position="365"/>
        <end position="384"/>
    </location>
</feature>
<feature type="transmembrane region" description="Helical" evidence="5">
    <location>
        <begin position="154"/>
        <end position="176"/>
    </location>
</feature>
<dbReference type="Gene3D" id="1.20.1250.20">
    <property type="entry name" value="MFS general substrate transporter like domains"/>
    <property type="match status" value="2"/>
</dbReference>
<dbReference type="InterPro" id="IPR036259">
    <property type="entry name" value="MFS_trans_sf"/>
</dbReference>
<dbReference type="Pfam" id="PF07690">
    <property type="entry name" value="MFS_1"/>
    <property type="match status" value="1"/>
</dbReference>
<accession>A0A1I5ZR04</accession>
<dbReference type="Proteomes" id="UP000199137">
    <property type="component" value="Unassembled WGS sequence"/>
</dbReference>
<dbReference type="EMBL" id="FOWC01000016">
    <property type="protein sequence ID" value="SFQ58862.1"/>
    <property type="molecule type" value="Genomic_DNA"/>
</dbReference>
<name>A0A1I5ZR04_9PSEU</name>
<feature type="transmembrane region" description="Helical" evidence="5">
    <location>
        <begin position="182"/>
        <end position="201"/>
    </location>
</feature>
<gene>
    <name evidence="7" type="ORF">SAMN05421854_11632</name>
</gene>
<feature type="transmembrane region" description="Helical" evidence="5">
    <location>
        <begin position="396"/>
        <end position="421"/>
    </location>
</feature>
<evidence type="ECO:0000313" key="7">
    <source>
        <dbReference type="EMBL" id="SFQ58862.1"/>
    </source>
</evidence>
<evidence type="ECO:0000256" key="1">
    <source>
        <dbReference type="ARBA" id="ARBA00004651"/>
    </source>
</evidence>
<dbReference type="OrthoDB" id="4474610at2"/>
<dbReference type="RefSeq" id="WP_093576475.1">
    <property type="nucleotide sequence ID" value="NZ_FOWC01000016.1"/>
</dbReference>
<keyword evidence="3 5" id="KW-1133">Transmembrane helix</keyword>
<evidence type="ECO:0000259" key="6">
    <source>
        <dbReference type="PROSITE" id="PS50850"/>
    </source>
</evidence>
<feature type="transmembrane region" description="Helical" evidence="5">
    <location>
        <begin position="66"/>
        <end position="87"/>
    </location>
</feature>
<dbReference type="InterPro" id="IPR020846">
    <property type="entry name" value="MFS_dom"/>
</dbReference>
<feature type="transmembrane region" description="Helical" evidence="5">
    <location>
        <begin position="307"/>
        <end position="327"/>
    </location>
</feature>